<dbReference type="AlphaFoldDB" id="A0A430G1U8"/>
<proteinExistence type="predicted"/>
<dbReference type="SUPFAM" id="SSF53474">
    <property type="entry name" value="alpha/beta-Hydrolases"/>
    <property type="match status" value="1"/>
</dbReference>
<evidence type="ECO:0000256" key="1">
    <source>
        <dbReference type="ARBA" id="ARBA00022801"/>
    </source>
</evidence>
<evidence type="ECO:0000259" key="2">
    <source>
        <dbReference type="Pfam" id="PF07859"/>
    </source>
</evidence>
<dbReference type="InterPro" id="IPR013094">
    <property type="entry name" value="AB_hydrolase_3"/>
</dbReference>
<dbReference type="GO" id="GO:0016787">
    <property type="term" value="F:hydrolase activity"/>
    <property type="evidence" value="ECO:0007669"/>
    <property type="project" value="UniProtKB-KW"/>
</dbReference>
<keyword evidence="1 3" id="KW-0378">Hydrolase</keyword>
<dbReference type="PANTHER" id="PTHR48081">
    <property type="entry name" value="AB HYDROLASE SUPERFAMILY PROTEIN C4A8.06C"/>
    <property type="match status" value="1"/>
</dbReference>
<sequence>MTDNDLDEVGPGLRAPLAVLPNFGTLSMDNLASFRDALAGVAPEATDAVSAEQVEAIGADGHVVPCILHRARSDAPLPVILNIHGGGYVVGDAAREAPAMSALAATLGCAVLSVDYRLAPDAPYPAALDDCAAALQWLQAQASALNIDPGRIVIRGVSAGGGLAAGLMLRCAESMELPPRLLMLIYPMLDNRLQPAGRTGNYVWTRDANRFGWDAYLGEHAANPPLEAVPGMAENLAAFPPTFIAVGDIDLFLAENLEFAARLARSQVGVELHVYRGGYHGFNLIPNTPLSNAFARDCLEALRRAFGLAPAEPSTA</sequence>
<dbReference type="EMBL" id="QQYZ01000013">
    <property type="protein sequence ID" value="RSY82031.1"/>
    <property type="molecule type" value="Genomic_DNA"/>
</dbReference>
<dbReference type="Pfam" id="PF07859">
    <property type="entry name" value="Abhydrolase_3"/>
    <property type="match status" value="1"/>
</dbReference>
<reference evidence="3 4" key="1">
    <citation type="submission" date="2018-07" db="EMBL/GenBank/DDBJ databases">
        <title>Genomic and Epidemiologic Investigation of an Indolent Hospital Outbreak.</title>
        <authorList>
            <person name="Johnson R.C."/>
            <person name="Deming C."/>
            <person name="Conlan S."/>
            <person name="Zellmer C.J."/>
            <person name="Michelin A.V."/>
            <person name="Lee-Lin S."/>
            <person name="Thomas P.J."/>
            <person name="Park M."/>
            <person name="Weingarten R.A."/>
            <person name="Less J."/>
            <person name="Dekker J.P."/>
            <person name="Frank K.M."/>
            <person name="Musser K.A."/>
            <person name="Mcquiston J.R."/>
            <person name="Henderson D.K."/>
            <person name="Lau A.F."/>
            <person name="Palmore T.N."/>
            <person name="Segre J.A."/>
        </authorList>
    </citation>
    <scope>NUCLEOTIDE SEQUENCE [LARGE SCALE GENOMIC DNA]</scope>
    <source>
        <strain evidence="3 4">SK-CDC1_0717</strain>
    </source>
</reference>
<evidence type="ECO:0000313" key="3">
    <source>
        <dbReference type="EMBL" id="RSY82031.1"/>
    </source>
</evidence>
<dbReference type="PANTHER" id="PTHR48081:SF8">
    <property type="entry name" value="ALPHA_BETA HYDROLASE FOLD-3 DOMAIN-CONTAINING PROTEIN-RELATED"/>
    <property type="match status" value="1"/>
</dbReference>
<comment type="caution">
    <text evidence="3">The sequence shown here is derived from an EMBL/GenBank/DDBJ whole genome shotgun (WGS) entry which is preliminary data.</text>
</comment>
<name>A0A430G1U8_9SPHN</name>
<dbReference type="InterPro" id="IPR029058">
    <property type="entry name" value="AB_hydrolase_fold"/>
</dbReference>
<dbReference type="Gene3D" id="3.40.50.1820">
    <property type="entry name" value="alpha/beta hydrolase"/>
    <property type="match status" value="1"/>
</dbReference>
<dbReference type="InterPro" id="IPR050300">
    <property type="entry name" value="GDXG_lipolytic_enzyme"/>
</dbReference>
<gene>
    <name evidence="3" type="ORF">DAH66_14275</name>
</gene>
<dbReference type="Proteomes" id="UP000287746">
    <property type="component" value="Unassembled WGS sequence"/>
</dbReference>
<feature type="domain" description="Alpha/beta hydrolase fold-3" evidence="2">
    <location>
        <begin position="80"/>
        <end position="282"/>
    </location>
</feature>
<protein>
    <submittedName>
        <fullName evidence="3">Alpha/beta hydrolase</fullName>
    </submittedName>
</protein>
<accession>A0A430G1U8</accession>
<evidence type="ECO:0000313" key="4">
    <source>
        <dbReference type="Proteomes" id="UP000287746"/>
    </source>
</evidence>
<organism evidence="3 4">
    <name type="scientific">Sphingomonas koreensis</name>
    <dbReference type="NCBI Taxonomy" id="93064"/>
    <lineage>
        <taxon>Bacteria</taxon>
        <taxon>Pseudomonadati</taxon>
        <taxon>Pseudomonadota</taxon>
        <taxon>Alphaproteobacteria</taxon>
        <taxon>Sphingomonadales</taxon>
        <taxon>Sphingomonadaceae</taxon>
        <taxon>Sphingomonas</taxon>
    </lineage>
</organism>